<dbReference type="eggNOG" id="COG3025">
    <property type="taxonomic scope" value="Bacteria"/>
</dbReference>
<evidence type="ECO:0000259" key="1">
    <source>
        <dbReference type="PROSITE" id="PS51707"/>
    </source>
</evidence>
<evidence type="ECO:0000313" key="3">
    <source>
        <dbReference type="EMBL" id="EWH10161.1"/>
    </source>
</evidence>
<dbReference type="InterPro" id="IPR038186">
    <property type="entry name" value="CHAD_dom_sf"/>
</dbReference>
<dbReference type="Gene3D" id="1.40.20.10">
    <property type="entry name" value="CHAD domain"/>
    <property type="match status" value="1"/>
</dbReference>
<dbReference type="Gene3D" id="2.40.320.10">
    <property type="entry name" value="Hypothetical Protein Pfu-838710-001"/>
    <property type="match status" value="1"/>
</dbReference>
<feature type="domain" description="CHAD" evidence="2">
    <location>
        <begin position="226"/>
        <end position="488"/>
    </location>
</feature>
<dbReference type="Pfam" id="PF05235">
    <property type="entry name" value="CHAD"/>
    <property type="match status" value="1"/>
</dbReference>
<protein>
    <recommendedName>
        <fullName evidence="5">Adenylate cyclase</fullName>
    </recommendedName>
</protein>
<accession>W7QE04</accession>
<dbReference type="CDD" id="cd07756">
    <property type="entry name" value="CYTH-like_Pase_CHAD"/>
    <property type="match status" value="1"/>
</dbReference>
<name>W7QE04_9ALTE</name>
<dbReference type="SUPFAM" id="SSF55154">
    <property type="entry name" value="CYTH-like phosphatases"/>
    <property type="match status" value="1"/>
</dbReference>
<dbReference type="GO" id="GO:0046872">
    <property type="term" value="F:metal ion binding"/>
    <property type="evidence" value="ECO:0007669"/>
    <property type="project" value="TreeGrafter"/>
</dbReference>
<evidence type="ECO:0000313" key="4">
    <source>
        <dbReference type="Proteomes" id="UP000019276"/>
    </source>
</evidence>
<keyword evidence="4" id="KW-1185">Reference proteome</keyword>
<comment type="caution">
    <text evidence="3">The sequence shown here is derived from an EMBL/GenBank/DDBJ whole genome shotgun (WGS) entry which is preliminary data.</text>
</comment>
<dbReference type="InterPro" id="IPR033469">
    <property type="entry name" value="CYTH-like_dom_sf"/>
</dbReference>
<dbReference type="PROSITE" id="PS51707">
    <property type="entry name" value="CYTH"/>
    <property type="match status" value="1"/>
</dbReference>
<reference evidence="3 4" key="1">
    <citation type="journal article" date="2014" name="Genome Announc.">
        <title>Draft Genome Sequence of the Agar-Degrading Bacterium Catenovulum sp. Strain DS-2, Isolated from Intestines of Haliotis diversicolor.</title>
        <authorList>
            <person name="Shan D."/>
            <person name="Li X."/>
            <person name="Gu Z."/>
            <person name="Wei G."/>
            <person name="Gao Z."/>
            <person name="Shao Z."/>
        </authorList>
    </citation>
    <scope>NUCLEOTIDE SEQUENCE [LARGE SCALE GENOMIC DNA]</scope>
    <source>
        <strain evidence="3 4">DS-2</strain>
    </source>
</reference>
<dbReference type="OrthoDB" id="3034217at2"/>
<dbReference type="RefSeq" id="WP_035014499.1">
    <property type="nucleotide sequence ID" value="NZ_ARZY01000015.1"/>
</dbReference>
<dbReference type="InterPro" id="IPR007899">
    <property type="entry name" value="CHAD_dom"/>
</dbReference>
<dbReference type="Pfam" id="PF01928">
    <property type="entry name" value="CYTH"/>
    <property type="match status" value="1"/>
</dbReference>
<dbReference type="InterPro" id="IPR039013">
    <property type="entry name" value="YgiF"/>
</dbReference>
<evidence type="ECO:0008006" key="5">
    <source>
        <dbReference type="Google" id="ProtNLM"/>
    </source>
</evidence>
<dbReference type="InterPro" id="IPR023577">
    <property type="entry name" value="CYTH_domain"/>
</dbReference>
<dbReference type="EMBL" id="ARZY01000015">
    <property type="protein sequence ID" value="EWH10161.1"/>
    <property type="molecule type" value="Genomic_DNA"/>
</dbReference>
<dbReference type="AlphaFoldDB" id="W7QE04"/>
<dbReference type="Proteomes" id="UP000019276">
    <property type="component" value="Unassembled WGS sequence"/>
</dbReference>
<dbReference type="PANTHER" id="PTHR39569:SF1">
    <property type="entry name" value="INORGANIC TRIPHOSPHATASE"/>
    <property type="match status" value="1"/>
</dbReference>
<organism evidence="3 4">
    <name type="scientific">Catenovulum agarivorans DS-2</name>
    <dbReference type="NCBI Taxonomy" id="1328313"/>
    <lineage>
        <taxon>Bacteria</taxon>
        <taxon>Pseudomonadati</taxon>
        <taxon>Pseudomonadota</taxon>
        <taxon>Gammaproteobacteria</taxon>
        <taxon>Alteromonadales</taxon>
        <taxon>Alteromonadaceae</taxon>
        <taxon>Catenovulum</taxon>
    </lineage>
</organism>
<feature type="domain" description="CYTH" evidence="1">
    <location>
        <begin position="2"/>
        <end position="210"/>
    </location>
</feature>
<gene>
    <name evidence="3" type="ORF">DS2_09452</name>
</gene>
<dbReference type="GO" id="GO:0050355">
    <property type="term" value="F:inorganic triphosphate phosphatase activity"/>
    <property type="evidence" value="ECO:0007669"/>
    <property type="project" value="InterPro"/>
</dbReference>
<dbReference type="PROSITE" id="PS51708">
    <property type="entry name" value="CHAD"/>
    <property type="match status" value="1"/>
</dbReference>
<proteinExistence type="predicted"/>
<dbReference type="SMART" id="SM01118">
    <property type="entry name" value="CYTH"/>
    <property type="match status" value="1"/>
</dbReference>
<dbReference type="STRING" id="1328313.DS2_09452"/>
<evidence type="ECO:0000259" key="2">
    <source>
        <dbReference type="PROSITE" id="PS51708"/>
    </source>
</evidence>
<dbReference type="PANTHER" id="PTHR39569">
    <property type="entry name" value="INORGANIC TRIPHOSPHATASE"/>
    <property type="match status" value="1"/>
</dbReference>
<sequence length="510" mass="59372">METEIELKFAVASETEQDSESVLTQIKALVEPWLQNQGYSQKHLSNIYFDTPEQTLRAFDCGLRIRSVDNQAEQTLKTAGICVGGLHKRPEYNIAIEQRHPDLSLFPAQAWPEQFDWQDAQENLIALFSTEFVRHKWRIQIEQCQIEVVYDLGEVDAQGNKVAIHEIEIELIDGDMRALFALAHKLTDKLPLRLSNDSKAARGYRLFLNQTNQIKPNLGVVDLTADMDVEQAFSNSIQHGLGYWQYHEELFANQGDLKAVRHVQRGVWLVRHTFWLFRNHIPKKASTEIRKELKWLSKQFDWLDYALHVKQLTSKKGQFRKKVADDEKLLSYLEQKVVVEDCVARAQALFYSARYNALILKLMLWLTERGWRCYSEIDEQALQQNICGVARQLNQNSWIKIQRLMPLKASYSATDYIQMERSIGRALLTGVCMGSLFAEEERLDFRAPWLDIMQGIADLKTLFTFKLCIELYPEENRPELEVWADAKINSLVNIMEQSRQSALRMEPYWH</sequence>